<feature type="transmembrane region" description="Helical" evidence="2">
    <location>
        <begin position="131"/>
        <end position="154"/>
    </location>
</feature>
<gene>
    <name evidence="3" type="ORF">GCM10009777_24410</name>
</gene>
<protein>
    <submittedName>
        <fullName evidence="3">TIGR02234 family membrane protein</fullName>
    </submittedName>
</protein>
<feature type="compositionally biased region" description="Basic and acidic residues" evidence="1">
    <location>
        <begin position="181"/>
        <end position="200"/>
    </location>
</feature>
<evidence type="ECO:0000256" key="2">
    <source>
        <dbReference type="SAM" id="Phobius"/>
    </source>
</evidence>
<dbReference type="Pfam" id="PF09534">
    <property type="entry name" value="Trp_oprn_chp"/>
    <property type="match status" value="1"/>
</dbReference>
<feature type="region of interest" description="Disordered" evidence="1">
    <location>
        <begin position="165"/>
        <end position="200"/>
    </location>
</feature>
<dbReference type="EMBL" id="BAAAOH010000001">
    <property type="protein sequence ID" value="GAA1988486.1"/>
    <property type="molecule type" value="Genomic_DNA"/>
</dbReference>
<feature type="transmembrane region" description="Helical" evidence="2">
    <location>
        <begin position="75"/>
        <end position="97"/>
    </location>
</feature>
<name>A0ABP5E1N1_9MICO</name>
<sequence>MTRRARLLAVVVVLATGAVGIISSTQTWLTVVLGGAAAHTLEVPGAAAIPVLAPLSLAVLALGGALSIAGLVLRYLFGALTVAIAALLAWLTASVAITRPTSAVASSVTDATGITGEGAVGDLIAQVDATAWPFVALVGWIALVAAGVFVLATAHRWRGSGRRYRTDAPVASGASATAGSRPHDAIDSWDDLSRGEDPTA</sequence>
<keyword evidence="2" id="KW-1133">Transmembrane helix</keyword>
<keyword evidence="4" id="KW-1185">Reference proteome</keyword>
<dbReference type="InterPro" id="IPR019051">
    <property type="entry name" value="Trp_biosyn_TM_oprn/chp"/>
</dbReference>
<dbReference type="RefSeq" id="WP_344062440.1">
    <property type="nucleotide sequence ID" value="NZ_BAAAOH010000001.1"/>
</dbReference>
<keyword evidence="2" id="KW-0812">Transmembrane</keyword>
<organism evidence="3 4">
    <name type="scientific">Microbacterium pumilum</name>
    <dbReference type="NCBI Taxonomy" id="344165"/>
    <lineage>
        <taxon>Bacteria</taxon>
        <taxon>Bacillati</taxon>
        <taxon>Actinomycetota</taxon>
        <taxon>Actinomycetes</taxon>
        <taxon>Micrococcales</taxon>
        <taxon>Microbacteriaceae</taxon>
        <taxon>Microbacterium</taxon>
    </lineage>
</organism>
<evidence type="ECO:0000256" key="1">
    <source>
        <dbReference type="SAM" id="MobiDB-lite"/>
    </source>
</evidence>
<dbReference type="Proteomes" id="UP001500326">
    <property type="component" value="Unassembled WGS sequence"/>
</dbReference>
<proteinExistence type="predicted"/>
<feature type="transmembrane region" description="Helical" evidence="2">
    <location>
        <begin position="47"/>
        <end position="68"/>
    </location>
</feature>
<accession>A0ABP5E1N1</accession>
<evidence type="ECO:0000313" key="4">
    <source>
        <dbReference type="Proteomes" id="UP001500326"/>
    </source>
</evidence>
<reference evidence="4" key="1">
    <citation type="journal article" date="2019" name="Int. J. Syst. Evol. Microbiol.">
        <title>The Global Catalogue of Microorganisms (GCM) 10K type strain sequencing project: providing services to taxonomists for standard genome sequencing and annotation.</title>
        <authorList>
            <consortium name="The Broad Institute Genomics Platform"/>
            <consortium name="The Broad Institute Genome Sequencing Center for Infectious Disease"/>
            <person name="Wu L."/>
            <person name="Ma J."/>
        </authorList>
    </citation>
    <scope>NUCLEOTIDE SEQUENCE [LARGE SCALE GENOMIC DNA]</scope>
    <source>
        <strain evidence="4">JCM 14902</strain>
    </source>
</reference>
<keyword evidence="2" id="KW-0472">Membrane</keyword>
<comment type="caution">
    <text evidence="3">The sequence shown here is derived from an EMBL/GenBank/DDBJ whole genome shotgun (WGS) entry which is preliminary data.</text>
</comment>
<evidence type="ECO:0000313" key="3">
    <source>
        <dbReference type="EMBL" id="GAA1988486.1"/>
    </source>
</evidence>